<evidence type="ECO:0000256" key="5">
    <source>
        <dbReference type="ARBA" id="ARBA00023136"/>
    </source>
</evidence>
<evidence type="ECO:0000256" key="8">
    <source>
        <dbReference type="PIRSR" id="PIRSR604241-50"/>
    </source>
</evidence>
<keyword evidence="5" id="KW-0472">Membrane</keyword>
<keyword evidence="6" id="KW-0206">Cytoskeleton</keyword>
<dbReference type="PANTHER" id="PTHR10969">
    <property type="entry name" value="MICROTUBULE-ASSOCIATED PROTEINS 1A/1B LIGHT CHAIN 3-RELATED"/>
    <property type="match status" value="1"/>
</dbReference>
<keyword evidence="6" id="KW-0963">Cytoplasm</keyword>
<dbReference type="EMBL" id="AUSU01002633">
    <property type="protein sequence ID" value="EPS68399.1"/>
    <property type="molecule type" value="Genomic_DNA"/>
</dbReference>
<dbReference type="Gene3D" id="3.10.20.90">
    <property type="entry name" value="Phosphatidylinositol 3-kinase Catalytic Subunit, Chain A, domain 1"/>
    <property type="match status" value="1"/>
</dbReference>
<reference evidence="10 11" key="1">
    <citation type="journal article" date="2013" name="BMC Genomics">
        <title>The miniature genome of a carnivorous plant Genlisea aurea contains a low number of genes and short non-coding sequences.</title>
        <authorList>
            <person name="Leushkin E.V."/>
            <person name="Sutormin R.A."/>
            <person name="Nabieva E.R."/>
            <person name="Penin A.A."/>
            <person name="Kondrashov A.S."/>
            <person name="Logacheva M.D."/>
        </authorList>
    </citation>
    <scope>NUCLEOTIDE SEQUENCE [LARGE SCALE GENOMIC DNA]</scope>
</reference>
<keyword evidence="11" id="KW-1185">Reference proteome</keyword>
<name>S8CML9_9LAMI</name>
<keyword evidence="4" id="KW-0833">Ubl conjugation pathway</keyword>
<keyword evidence="7 8" id="KW-0449">Lipoprotein</keyword>
<dbReference type="GO" id="GO:0006914">
    <property type="term" value="P:autophagy"/>
    <property type="evidence" value="ECO:0007669"/>
    <property type="project" value="UniProtKB-KW"/>
</dbReference>
<dbReference type="GO" id="GO:0005776">
    <property type="term" value="C:autophagosome"/>
    <property type="evidence" value="ECO:0007669"/>
    <property type="project" value="UniProtKB-ARBA"/>
</dbReference>
<organism evidence="10 11">
    <name type="scientific">Genlisea aurea</name>
    <dbReference type="NCBI Taxonomy" id="192259"/>
    <lineage>
        <taxon>Eukaryota</taxon>
        <taxon>Viridiplantae</taxon>
        <taxon>Streptophyta</taxon>
        <taxon>Embryophyta</taxon>
        <taxon>Tracheophyta</taxon>
        <taxon>Spermatophyta</taxon>
        <taxon>Magnoliopsida</taxon>
        <taxon>eudicotyledons</taxon>
        <taxon>Gunneridae</taxon>
        <taxon>Pentapetalae</taxon>
        <taxon>asterids</taxon>
        <taxon>lamiids</taxon>
        <taxon>Lamiales</taxon>
        <taxon>Lentibulariaceae</taxon>
        <taxon>Genlisea</taxon>
    </lineage>
</organism>
<evidence type="ECO:0000256" key="9">
    <source>
        <dbReference type="RuleBase" id="RU004384"/>
    </source>
</evidence>
<comment type="caution">
    <text evidence="10">The sequence shown here is derived from an EMBL/GenBank/DDBJ whole genome shotgun (WGS) entry which is preliminary data.</text>
</comment>
<protein>
    <recommendedName>
        <fullName evidence="9">Autophagy-related protein</fullName>
    </recommendedName>
</protein>
<evidence type="ECO:0000256" key="2">
    <source>
        <dbReference type="ARBA" id="ARBA00004370"/>
    </source>
</evidence>
<evidence type="ECO:0000256" key="6">
    <source>
        <dbReference type="ARBA" id="ARBA00023212"/>
    </source>
</evidence>
<dbReference type="Proteomes" id="UP000015453">
    <property type="component" value="Unassembled WGS sequence"/>
</dbReference>
<evidence type="ECO:0000313" key="10">
    <source>
        <dbReference type="EMBL" id="EPS68399.1"/>
    </source>
</evidence>
<comment type="subcellular location">
    <subcellularLocation>
        <location evidence="1">Cytoplasm</location>
        <location evidence="1">Cytoskeleton</location>
    </subcellularLocation>
    <subcellularLocation>
        <location evidence="2">Membrane</location>
    </subcellularLocation>
</comment>
<evidence type="ECO:0000256" key="3">
    <source>
        <dbReference type="ARBA" id="ARBA00007293"/>
    </source>
</evidence>
<accession>S8CML9</accession>
<dbReference type="AlphaFoldDB" id="S8CML9"/>
<dbReference type="SUPFAM" id="SSF54236">
    <property type="entry name" value="Ubiquitin-like"/>
    <property type="match status" value="1"/>
</dbReference>
<gene>
    <name evidence="10" type="ORF">M569_06370</name>
</gene>
<proteinExistence type="inferred from homology"/>
<dbReference type="GO" id="GO:0005856">
    <property type="term" value="C:cytoskeleton"/>
    <property type="evidence" value="ECO:0007669"/>
    <property type="project" value="UniProtKB-SubCell"/>
</dbReference>
<dbReference type="Pfam" id="PF02991">
    <property type="entry name" value="ATG8"/>
    <property type="match status" value="1"/>
</dbReference>
<comment type="similarity">
    <text evidence="3 9">Belongs to the ATG8 family.</text>
</comment>
<evidence type="ECO:0000256" key="1">
    <source>
        <dbReference type="ARBA" id="ARBA00004245"/>
    </source>
</evidence>
<sequence length="122" mass="13920">MGKATAKRFKEEFTLEQRVQESRDMIAKHPDRVPVVAERYKKSDLPDLDKKKFLVPRDMPVGQFIRTLSGRLGVDPGKAMFVFVGNTLPQISSTIESVYNSYKEEDGFLYMCYGTENTFGSL</sequence>
<dbReference type="GO" id="GO:0016020">
    <property type="term" value="C:membrane"/>
    <property type="evidence" value="ECO:0007669"/>
    <property type="project" value="UniProtKB-SubCell"/>
</dbReference>
<dbReference type="InterPro" id="IPR029071">
    <property type="entry name" value="Ubiquitin-like_domsf"/>
</dbReference>
<keyword evidence="9" id="KW-0072">Autophagy</keyword>
<feature type="lipid moiety-binding region" description="Phosphatidylserine amidated glycine; alternate" evidence="8">
    <location>
        <position position="120"/>
    </location>
</feature>
<evidence type="ECO:0000256" key="4">
    <source>
        <dbReference type="ARBA" id="ARBA00022786"/>
    </source>
</evidence>
<evidence type="ECO:0000256" key="7">
    <source>
        <dbReference type="ARBA" id="ARBA00023288"/>
    </source>
</evidence>
<evidence type="ECO:0000313" key="11">
    <source>
        <dbReference type="Proteomes" id="UP000015453"/>
    </source>
</evidence>
<dbReference type="InterPro" id="IPR004241">
    <property type="entry name" value="Atg8-like"/>
</dbReference>
<dbReference type="OrthoDB" id="6738456at2759"/>